<organism evidence="1 2">
    <name type="scientific">Cellvibrio zantedeschiae</name>
    <dbReference type="NCBI Taxonomy" id="1237077"/>
    <lineage>
        <taxon>Bacteria</taxon>
        <taxon>Pseudomonadati</taxon>
        <taxon>Pseudomonadota</taxon>
        <taxon>Gammaproteobacteria</taxon>
        <taxon>Cellvibrionales</taxon>
        <taxon>Cellvibrionaceae</taxon>
        <taxon>Cellvibrio</taxon>
    </lineage>
</organism>
<name>A0ABQ3B9A5_9GAMM</name>
<sequence length="115" mass="13603">MRLVNAMTDYSFRLGELRFRTGTLIRINNLAITAQLHGKQTFLVHKDFCDLIALLKFSKTHDHQEIRHHYERLVEHIDRDTLGFFRIHGVDLKPDEVEKKSSSKKLVDIFTKRNQ</sequence>
<proteinExistence type="predicted"/>
<dbReference type="EMBL" id="BMYZ01000002">
    <property type="protein sequence ID" value="GGY79618.1"/>
    <property type="molecule type" value="Genomic_DNA"/>
</dbReference>
<evidence type="ECO:0000313" key="2">
    <source>
        <dbReference type="Proteomes" id="UP000619761"/>
    </source>
</evidence>
<comment type="caution">
    <text evidence="1">The sequence shown here is derived from an EMBL/GenBank/DDBJ whole genome shotgun (WGS) entry which is preliminary data.</text>
</comment>
<reference evidence="2" key="1">
    <citation type="journal article" date="2019" name="Int. J. Syst. Evol. Microbiol.">
        <title>The Global Catalogue of Microorganisms (GCM) 10K type strain sequencing project: providing services to taxonomists for standard genome sequencing and annotation.</title>
        <authorList>
            <consortium name="The Broad Institute Genomics Platform"/>
            <consortium name="The Broad Institute Genome Sequencing Center for Infectious Disease"/>
            <person name="Wu L."/>
            <person name="Ma J."/>
        </authorList>
    </citation>
    <scope>NUCLEOTIDE SEQUENCE [LARGE SCALE GENOMIC DNA]</scope>
    <source>
        <strain evidence="2">KCTC 32239</strain>
    </source>
</reference>
<accession>A0ABQ3B9A5</accession>
<gene>
    <name evidence="1" type="ORF">GCM10011613_25630</name>
</gene>
<dbReference type="Proteomes" id="UP000619761">
    <property type="component" value="Unassembled WGS sequence"/>
</dbReference>
<evidence type="ECO:0000313" key="1">
    <source>
        <dbReference type="EMBL" id="GGY79618.1"/>
    </source>
</evidence>
<keyword evidence="2" id="KW-1185">Reference proteome</keyword>
<protein>
    <submittedName>
        <fullName evidence="1">Uncharacterized protein</fullName>
    </submittedName>
</protein>